<feature type="transmembrane region" description="Helical" evidence="5">
    <location>
        <begin position="122"/>
        <end position="140"/>
    </location>
</feature>
<comment type="caution">
    <text evidence="6">The sequence shown here is derived from an EMBL/GenBank/DDBJ whole genome shotgun (WGS) entry which is preliminary data.</text>
</comment>
<dbReference type="Proteomes" id="UP001595476">
    <property type="component" value="Unassembled WGS sequence"/>
</dbReference>
<sequence>MKFLIDFFPIVIFFAVYKYTNDIILATAILIPATALQILYTWIKTKTVEKMHIVTLVLVLVLGGLTIALNDKTFIQWKPTLVNWLFALAFLGSQFIGKRTIIEMMMSGNVELPKPVWKNLNLSWVAFFIIAGAVNLYVAYNFSEDTWVNFKLFGLLGMTFIFVILQGIYMTRHMKDLKELPSKEANADKLD</sequence>
<name>A0ABV7HHR3_9GAMM</name>
<keyword evidence="1 5" id="KW-1003">Cell membrane</keyword>
<feature type="transmembrane region" description="Helical" evidence="5">
    <location>
        <begin position="152"/>
        <end position="170"/>
    </location>
</feature>
<dbReference type="HAMAP" id="MF_00189">
    <property type="entry name" value="YciB"/>
    <property type="match status" value="1"/>
</dbReference>
<dbReference type="InterPro" id="IPR006008">
    <property type="entry name" value="YciB"/>
</dbReference>
<reference evidence="7" key="1">
    <citation type="journal article" date="2019" name="Int. J. Syst. Evol. Microbiol.">
        <title>The Global Catalogue of Microorganisms (GCM) 10K type strain sequencing project: providing services to taxonomists for standard genome sequencing and annotation.</title>
        <authorList>
            <consortium name="The Broad Institute Genomics Platform"/>
            <consortium name="The Broad Institute Genome Sequencing Center for Infectious Disease"/>
            <person name="Wu L."/>
            <person name="Ma J."/>
        </authorList>
    </citation>
    <scope>NUCLEOTIDE SEQUENCE [LARGE SCALE GENOMIC DNA]</scope>
    <source>
        <strain evidence="7">KCTC 52438</strain>
    </source>
</reference>
<keyword evidence="7" id="KW-1185">Reference proteome</keyword>
<gene>
    <name evidence="5" type="primary">yciB</name>
    <name evidence="6" type="ORF">ACFOEK_20375</name>
</gene>
<comment type="caution">
    <text evidence="5">Lacks conserved residue(s) required for the propagation of feature annotation.</text>
</comment>
<dbReference type="RefSeq" id="WP_386723329.1">
    <property type="nucleotide sequence ID" value="NZ_JBHRSZ010000009.1"/>
</dbReference>
<evidence type="ECO:0000313" key="6">
    <source>
        <dbReference type="EMBL" id="MFC3153408.1"/>
    </source>
</evidence>
<dbReference type="NCBIfam" id="NF001325">
    <property type="entry name" value="PRK00259.1-3"/>
    <property type="match status" value="1"/>
</dbReference>
<evidence type="ECO:0000256" key="1">
    <source>
        <dbReference type="ARBA" id="ARBA00022475"/>
    </source>
</evidence>
<keyword evidence="2 5" id="KW-0812">Transmembrane</keyword>
<proteinExistence type="inferred from homology"/>
<dbReference type="PANTHER" id="PTHR36917:SF1">
    <property type="entry name" value="INNER MEMBRANE-SPANNING PROTEIN YCIB"/>
    <property type="match status" value="1"/>
</dbReference>
<feature type="transmembrane region" description="Helical" evidence="5">
    <location>
        <begin position="81"/>
        <end position="101"/>
    </location>
</feature>
<evidence type="ECO:0000256" key="4">
    <source>
        <dbReference type="ARBA" id="ARBA00023136"/>
    </source>
</evidence>
<evidence type="ECO:0000313" key="7">
    <source>
        <dbReference type="Proteomes" id="UP001595476"/>
    </source>
</evidence>
<comment type="subcellular location">
    <subcellularLocation>
        <location evidence="5">Cell inner membrane</location>
        <topology evidence="5">Multi-pass membrane protein</topology>
    </subcellularLocation>
</comment>
<evidence type="ECO:0000256" key="5">
    <source>
        <dbReference type="HAMAP-Rule" id="MF_00189"/>
    </source>
</evidence>
<dbReference type="PANTHER" id="PTHR36917">
    <property type="entry name" value="INTRACELLULAR SEPTATION PROTEIN A-RELATED"/>
    <property type="match status" value="1"/>
</dbReference>
<accession>A0ABV7HHR3</accession>
<dbReference type="NCBIfam" id="TIGR00997">
    <property type="entry name" value="ispZ"/>
    <property type="match status" value="1"/>
</dbReference>
<organism evidence="6 7">
    <name type="scientific">Litoribrevibacter euphylliae</name>
    <dbReference type="NCBI Taxonomy" id="1834034"/>
    <lineage>
        <taxon>Bacteria</taxon>
        <taxon>Pseudomonadati</taxon>
        <taxon>Pseudomonadota</taxon>
        <taxon>Gammaproteobacteria</taxon>
        <taxon>Oceanospirillales</taxon>
        <taxon>Oceanospirillaceae</taxon>
        <taxon>Litoribrevibacter</taxon>
    </lineage>
</organism>
<comment type="similarity">
    <text evidence="5">Belongs to the YciB family.</text>
</comment>
<protein>
    <recommendedName>
        <fullName evidence="5">Inner membrane-spanning protein YciB</fullName>
    </recommendedName>
</protein>
<keyword evidence="5" id="KW-0997">Cell inner membrane</keyword>
<keyword evidence="4 5" id="KW-0472">Membrane</keyword>
<dbReference type="Pfam" id="PF04279">
    <property type="entry name" value="IspA"/>
    <property type="match status" value="1"/>
</dbReference>
<evidence type="ECO:0000256" key="3">
    <source>
        <dbReference type="ARBA" id="ARBA00022989"/>
    </source>
</evidence>
<feature type="transmembrane region" description="Helical" evidence="5">
    <location>
        <begin position="50"/>
        <end position="69"/>
    </location>
</feature>
<dbReference type="EMBL" id="JBHRSZ010000009">
    <property type="protein sequence ID" value="MFC3153408.1"/>
    <property type="molecule type" value="Genomic_DNA"/>
</dbReference>
<comment type="function">
    <text evidence="5">Plays a role in cell envelope biogenesis, maintenance of cell envelope integrity and membrane homeostasis.</text>
</comment>
<keyword evidence="3 5" id="KW-1133">Transmembrane helix</keyword>
<dbReference type="NCBIfam" id="NF001324">
    <property type="entry name" value="PRK00259.1-2"/>
    <property type="match status" value="1"/>
</dbReference>
<evidence type="ECO:0000256" key="2">
    <source>
        <dbReference type="ARBA" id="ARBA00022692"/>
    </source>
</evidence>